<dbReference type="GO" id="GO:0006281">
    <property type="term" value="P:DNA repair"/>
    <property type="evidence" value="ECO:0007669"/>
    <property type="project" value="InterPro"/>
</dbReference>
<dbReference type="AlphaFoldDB" id="A0A6B2JB83"/>
<dbReference type="EMBL" id="VLSS01000070">
    <property type="protein sequence ID" value="NDR88121.1"/>
    <property type="molecule type" value="Genomic_DNA"/>
</dbReference>
<feature type="region of interest" description="Disordered" evidence="1">
    <location>
        <begin position="1"/>
        <end position="36"/>
    </location>
</feature>
<evidence type="ECO:0000313" key="3">
    <source>
        <dbReference type="EMBL" id="NDR88121.1"/>
    </source>
</evidence>
<keyword evidence="3" id="KW-0436">Ligase</keyword>
<evidence type="ECO:0000259" key="2">
    <source>
        <dbReference type="Pfam" id="PF01068"/>
    </source>
</evidence>
<comment type="caution">
    <text evidence="3">The sequence shown here is derived from an EMBL/GenBank/DDBJ whole genome shotgun (WGS) entry which is preliminary data.</text>
</comment>
<protein>
    <submittedName>
        <fullName evidence="3">ATP-dependent DNA ligase</fullName>
    </submittedName>
</protein>
<feature type="non-terminal residue" evidence="3">
    <location>
        <position position="140"/>
    </location>
</feature>
<dbReference type="GO" id="GO:0005524">
    <property type="term" value="F:ATP binding"/>
    <property type="evidence" value="ECO:0007669"/>
    <property type="project" value="InterPro"/>
</dbReference>
<gene>
    <name evidence="3" type="ORF">FPI86_27800</name>
</gene>
<accession>A0A6B2JB83</accession>
<dbReference type="GO" id="GO:0006310">
    <property type="term" value="P:DNA recombination"/>
    <property type="evidence" value="ECO:0007669"/>
    <property type="project" value="InterPro"/>
</dbReference>
<evidence type="ECO:0000256" key="1">
    <source>
        <dbReference type="SAM" id="MobiDB-lite"/>
    </source>
</evidence>
<reference evidence="3" key="1">
    <citation type="journal article" date="2020" name="Int. J. Nanomedicine">
        <title>Consequences Of Long-Term Bacteria's Exposure To Silver Nanoformulations With Different PhysicoChemical Properties.</title>
        <authorList>
            <person name="Kedziora A."/>
            <person name="Wernecki M."/>
            <person name="Korzekwa K."/>
            <person name="Speruda M."/>
            <person name="Gerasymchuk Y."/>
            <person name="Lukowiak A."/>
            <person name="Bugla-Ploskonska G."/>
        </authorList>
    </citation>
    <scope>NUCLEOTIDE SEQUENCE</scope>
    <source>
        <strain evidence="3">626 S7</strain>
    </source>
</reference>
<feature type="domain" description="ATP-dependent DNA ligase family profile" evidence="2">
    <location>
        <begin position="58"/>
        <end position="120"/>
    </location>
</feature>
<dbReference type="GO" id="GO:0003910">
    <property type="term" value="F:DNA ligase (ATP) activity"/>
    <property type="evidence" value="ECO:0007669"/>
    <property type="project" value="InterPro"/>
</dbReference>
<name>A0A6B2JB83_KLEPN</name>
<dbReference type="SUPFAM" id="SSF56091">
    <property type="entry name" value="DNA ligase/mRNA capping enzyme, catalytic domain"/>
    <property type="match status" value="1"/>
</dbReference>
<feature type="non-terminal residue" evidence="3">
    <location>
        <position position="1"/>
    </location>
</feature>
<sequence length="140" mass="14880">NHGMTADSRAKTKAPAPKGKLKAPLKQPPQAKSKQVADMPDFVAPQLCAAVESPPNAAGWCHEIKFDGYRVQLRIADGEAVLKTRKGLDWSDKFGAIVKEAGKLPDALIDGEIVALDAKGIPHFSALQAALSDGKTDQLI</sequence>
<dbReference type="InterPro" id="IPR012310">
    <property type="entry name" value="DNA_ligase_ATP-dep_cent"/>
</dbReference>
<feature type="compositionally biased region" description="Low complexity" evidence="1">
    <location>
        <begin position="13"/>
        <end position="34"/>
    </location>
</feature>
<proteinExistence type="predicted"/>
<dbReference type="Pfam" id="PF01068">
    <property type="entry name" value="DNA_ligase_A_M"/>
    <property type="match status" value="1"/>
</dbReference>
<organism evidence="3">
    <name type="scientific">Klebsiella pneumoniae</name>
    <dbReference type="NCBI Taxonomy" id="573"/>
    <lineage>
        <taxon>Bacteria</taxon>
        <taxon>Pseudomonadati</taxon>
        <taxon>Pseudomonadota</taxon>
        <taxon>Gammaproteobacteria</taxon>
        <taxon>Enterobacterales</taxon>
        <taxon>Enterobacteriaceae</taxon>
        <taxon>Klebsiella/Raoultella group</taxon>
        <taxon>Klebsiella</taxon>
        <taxon>Klebsiella pneumoniae complex</taxon>
    </lineage>
</organism>
<dbReference type="Gene3D" id="3.30.470.30">
    <property type="entry name" value="DNA ligase/mRNA capping enzyme"/>
    <property type="match status" value="1"/>
</dbReference>